<keyword evidence="3" id="KW-1185">Reference proteome</keyword>
<comment type="caution">
    <text evidence="2">The sequence shown here is derived from an EMBL/GenBank/DDBJ whole genome shotgun (WGS) entry which is preliminary data.</text>
</comment>
<accession>A0AAE1D2F6</accession>
<reference evidence="2" key="1">
    <citation type="journal article" date="2023" name="G3 (Bethesda)">
        <title>A reference genome for the long-term kleptoplast-retaining sea slug Elysia crispata morphotype clarki.</title>
        <authorList>
            <person name="Eastman K.E."/>
            <person name="Pendleton A.L."/>
            <person name="Shaikh M.A."/>
            <person name="Suttiyut T."/>
            <person name="Ogas R."/>
            <person name="Tomko P."/>
            <person name="Gavelis G."/>
            <person name="Widhalm J.R."/>
            <person name="Wisecaver J.H."/>
        </authorList>
    </citation>
    <scope>NUCLEOTIDE SEQUENCE</scope>
    <source>
        <strain evidence="2">ECLA1</strain>
    </source>
</reference>
<evidence type="ECO:0000313" key="3">
    <source>
        <dbReference type="Proteomes" id="UP001283361"/>
    </source>
</evidence>
<gene>
    <name evidence="2" type="ORF">RRG08_011259</name>
</gene>
<dbReference type="EMBL" id="JAWDGP010005772">
    <property type="protein sequence ID" value="KAK3752299.1"/>
    <property type="molecule type" value="Genomic_DNA"/>
</dbReference>
<evidence type="ECO:0000313" key="2">
    <source>
        <dbReference type="EMBL" id="KAK3752299.1"/>
    </source>
</evidence>
<evidence type="ECO:0000256" key="1">
    <source>
        <dbReference type="SAM" id="MobiDB-lite"/>
    </source>
</evidence>
<dbReference type="AlphaFoldDB" id="A0AAE1D2F6"/>
<name>A0AAE1D2F6_9GAST</name>
<feature type="region of interest" description="Disordered" evidence="1">
    <location>
        <begin position="202"/>
        <end position="221"/>
    </location>
</feature>
<proteinExistence type="predicted"/>
<protein>
    <submittedName>
        <fullName evidence="2">Uncharacterized protein</fullName>
    </submittedName>
</protein>
<sequence length="321" mass="35294">MAVLWFRTSDHQQSDGFLDQSSWRCTRLSAVNCAVTHDATGRHDTRSLSEGTRGFLCVITGACRPGWDCHSQDMERVREILQTKKTGPGLTTIAHLWRHQHEGHIPVVHVPSPAVTDINHRTEDICTEPTEKARSPERTRQLNSNQLPRQCYKFYLNSELCGVIHRVAKCGLDKSVKSRRCVSPGTDPERVSLLLFTPFRSSPRVSPSLSDHPAPPADRSVSTGACLDQLNAFHDRENPEKRVCGRAATRVIAHAELTSQSGSLVASVLQSAVEARPGAWCDVVMTLSQLTPGLLDSRLWTEKLGPGSRCATGQCLSCAAV</sequence>
<organism evidence="2 3">
    <name type="scientific">Elysia crispata</name>
    <name type="common">lettuce slug</name>
    <dbReference type="NCBI Taxonomy" id="231223"/>
    <lineage>
        <taxon>Eukaryota</taxon>
        <taxon>Metazoa</taxon>
        <taxon>Spiralia</taxon>
        <taxon>Lophotrochozoa</taxon>
        <taxon>Mollusca</taxon>
        <taxon>Gastropoda</taxon>
        <taxon>Heterobranchia</taxon>
        <taxon>Euthyneura</taxon>
        <taxon>Panpulmonata</taxon>
        <taxon>Sacoglossa</taxon>
        <taxon>Placobranchoidea</taxon>
        <taxon>Plakobranchidae</taxon>
        <taxon>Elysia</taxon>
    </lineage>
</organism>
<dbReference type="Proteomes" id="UP001283361">
    <property type="component" value="Unassembled WGS sequence"/>
</dbReference>